<dbReference type="AlphaFoldDB" id="A0A5C3QFX3"/>
<accession>A0A5C3QFX3</accession>
<keyword evidence="2" id="KW-1185">Reference proteome</keyword>
<name>A0A5C3QFX3_9AGAR</name>
<organism evidence="1 2">
    <name type="scientific">Pterulicium gracile</name>
    <dbReference type="NCBI Taxonomy" id="1884261"/>
    <lineage>
        <taxon>Eukaryota</taxon>
        <taxon>Fungi</taxon>
        <taxon>Dikarya</taxon>
        <taxon>Basidiomycota</taxon>
        <taxon>Agaricomycotina</taxon>
        <taxon>Agaricomycetes</taxon>
        <taxon>Agaricomycetidae</taxon>
        <taxon>Agaricales</taxon>
        <taxon>Pleurotineae</taxon>
        <taxon>Pterulaceae</taxon>
        <taxon>Pterulicium</taxon>
    </lineage>
</organism>
<proteinExistence type="predicted"/>
<sequence length="51" mass="5477">MLAVVWPSISHPVYGITLIILPDVLVVRKLTELTQITAAPSLSYGLNATTV</sequence>
<dbReference type="Proteomes" id="UP000305067">
    <property type="component" value="Unassembled WGS sequence"/>
</dbReference>
<dbReference type="EMBL" id="ML178849">
    <property type="protein sequence ID" value="TFK97233.1"/>
    <property type="molecule type" value="Genomic_DNA"/>
</dbReference>
<protein>
    <submittedName>
        <fullName evidence="1">Uncharacterized protein</fullName>
    </submittedName>
</protein>
<evidence type="ECO:0000313" key="2">
    <source>
        <dbReference type="Proteomes" id="UP000305067"/>
    </source>
</evidence>
<reference evidence="1 2" key="1">
    <citation type="journal article" date="2019" name="Nat. Ecol. Evol.">
        <title>Megaphylogeny resolves global patterns of mushroom evolution.</title>
        <authorList>
            <person name="Varga T."/>
            <person name="Krizsan K."/>
            <person name="Foldi C."/>
            <person name="Dima B."/>
            <person name="Sanchez-Garcia M."/>
            <person name="Sanchez-Ramirez S."/>
            <person name="Szollosi G.J."/>
            <person name="Szarkandi J.G."/>
            <person name="Papp V."/>
            <person name="Albert L."/>
            <person name="Andreopoulos W."/>
            <person name="Angelini C."/>
            <person name="Antonin V."/>
            <person name="Barry K.W."/>
            <person name="Bougher N.L."/>
            <person name="Buchanan P."/>
            <person name="Buyck B."/>
            <person name="Bense V."/>
            <person name="Catcheside P."/>
            <person name="Chovatia M."/>
            <person name="Cooper J."/>
            <person name="Damon W."/>
            <person name="Desjardin D."/>
            <person name="Finy P."/>
            <person name="Geml J."/>
            <person name="Haridas S."/>
            <person name="Hughes K."/>
            <person name="Justo A."/>
            <person name="Karasinski D."/>
            <person name="Kautmanova I."/>
            <person name="Kiss B."/>
            <person name="Kocsube S."/>
            <person name="Kotiranta H."/>
            <person name="LaButti K.M."/>
            <person name="Lechner B.E."/>
            <person name="Liimatainen K."/>
            <person name="Lipzen A."/>
            <person name="Lukacs Z."/>
            <person name="Mihaltcheva S."/>
            <person name="Morgado L.N."/>
            <person name="Niskanen T."/>
            <person name="Noordeloos M.E."/>
            <person name="Ohm R.A."/>
            <person name="Ortiz-Santana B."/>
            <person name="Ovrebo C."/>
            <person name="Racz N."/>
            <person name="Riley R."/>
            <person name="Savchenko A."/>
            <person name="Shiryaev A."/>
            <person name="Soop K."/>
            <person name="Spirin V."/>
            <person name="Szebenyi C."/>
            <person name="Tomsovsky M."/>
            <person name="Tulloss R.E."/>
            <person name="Uehling J."/>
            <person name="Grigoriev I.V."/>
            <person name="Vagvolgyi C."/>
            <person name="Papp T."/>
            <person name="Martin F.M."/>
            <person name="Miettinen O."/>
            <person name="Hibbett D.S."/>
            <person name="Nagy L.G."/>
        </authorList>
    </citation>
    <scope>NUCLEOTIDE SEQUENCE [LARGE SCALE GENOMIC DNA]</scope>
    <source>
        <strain evidence="1 2">CBS 309.79</strain>
    </source>
</reference>
<gene>
    <name evidence="1" type="ORF">BDV98DRAFT_574803</name>
</gene>
<evidence type="ECO:0000313" key="1">
    <source>
        <dbReference type="EMBL" id="TFK97233.1"/>
    </source>
</evidence>